<gene>
    <name evidence="7" type="primary">LOC100177518</name>
</gene>
<name>A0A6F9DHC7_9ASCI</name>
<accession>A0A6F9DHC7</accession>
<keyword evidence="1 5" id="KW-0732">Signal</keyword>
<organism evidence="7">
    <name type="scientific">Phallusia mammillata</name>
    <dbReference type="NCBI Taxonomy" id="59560"/>
    <lineage>
        <taxon>Eukaryota</taxon>
        <taxon>Metazoa</taxon>
        <taxon>Chordata</taxon>
        <taxon>Tunicata</taxon>
        <taxon>Ascidiacea</taxon>
        <taxon>Phlebobranchia</taxon>
        <taxon>Ascidiidae</taxon>
        <taxon>Phallusia</taxon>
    </lineage>
</organism>
<keyword evidence="2" id="KW-1015">Disulfide bond</keyword>
<evidence type="ECO:0000256" key="2">
    <source>
        <dbReference type="ARBA" id="ARBA00023157"/>
    </source>
</evidence>
<evidence type="ECO:0000313" key="7">
    <source>
        <dbReference type="EMBL" id="CAB3261899.1"/>
    </source>
</evidence>
<evidence type="ECO:0000259" key="6">
    <source>
        <dbReference type="PROSITE" id="PS51034"/>
    </source>
</evidence>
<keyword evidence="4" id="KW-0812">Transmembrane</keyword>
<dbReference type="SMART" id="SM00241">
    <property type="entry name" value="ZP"/>
    <property type="match status" value="1"/>
</dbReference>
<evidence type="ECO:0000256" key="5">
    <source>
        <dbReference type="SAM" id="SignalP"/>
    </source>
</evidence>
<feature type="chain" id="PRO_5026150809" evidence="5">
    <location>
        <begin position="31"/>
        <end position="504"/>
    </location>
</feature>
<feature type="domain" description="ZP" evidence="6">
    <location>
        <begin position="79"/>
        <end position="354"/>
    </location>
</feature>
<dbReference type="PANTHER" id="PTHR14002">
    <property type="entry name" value="ENDOGLIN/TGF-BETA RECEPTOR TYPE III"/>
    <property type="match status" value="1"/>
</dbReference>
<feature type="transmembrane region" description="Helical" evidence="4">
    <location>
        <begin position="410"/>
        <end position="435"/>
    </location>
</feature>
<evidence type="ECO:0000256" key="1">
    <source>
        <dbReference type="ARBA" id="ARBA00022729"/>
    </source>
</evidence>
<sequence>MEAMRLLKKMRLSFCVWLAMTIAGTTVSSAFEAERPYDPCIINPCENNCTCELANKFETNRYRCMGSKEKCTWKALEVQCNNDAIRVTLPAWLVTLYALKHDVTMDDITSALYVSSQYQPDENNCKAFANTTKAGETQYSLILLTTFTNCDTMTRIVGESPEWKVIVTNQVWFEKTVADFYGYPVKLVNISCLYPIDFIMKTLLKPICCQPQPFNTTNGNLGVEMTLGAEAPNKNGIMTSALGLPLSYMIGQELFVTLELTEDSEFNLTLLDCYVSPHFTVGKDFDTVDIIKDRCPSRSIHFRHEITENGIGKRTVFMFQVFKLGEAADFYIHCHALLCNEDCVPKCTQNRTRWGRSFGDPLSSLKKSSLILQRDFTTGPVHVRTKRTAKKRKQNPTPQKPPKSDQAFSWMIPTLLAFSNLTCVALLGALCYALARSVSSRRNQRLRDSLHGTPVSDLFLRRDNQSTCATETVQLLSVNPQFDYAKKCTMLTPPTSPSTGTAAK</sequence>
<proteinExistence type="evidence at transcript level"/>
<feature type="signal peptide" evidence="5">
    <location>
        <begin position="1"/>
        <end position="30"/>
    </location>
</feature>
<dbReference type="EMBL" id="LR786526">
    <property type="protein sequence ID" value="CAB3261899.1"/>
    <property type="molecule type" value="mRNA"/>
</dbReference>
<keyword evidence="4" id="KW-0472">Membrane</keyword>
<keyword evidence="4" id="KW-1133">Transmembrane helix</keyword>
<dbReference type="AlphaFoldDB" id="A0A6F9DHC7"/>
<dbReference type="Pfam" id="PF00100">
    <property type="entry name" value="Zona_pellucida"/>
    <property type="match status" value="1"/>
</dbReference>
<protein>
    <submittedName>
        <fullName evidence="7">Uncharacterized protein LOC100177518</fullName>
    </submittedName>
</protein>
<feature type="compositionally biased region" description="Basic residues" evidence="3">
    <location>
        <begin position="383"/>
        <end position="394"/>
    </location>
</feature>
<dbReference type="PROSITE" id="PS51034">
    <property type="entry name" value="ZP_2"/>
    <property type="match status" value="1"/>
</dbReference>
<reference evidence="7" key="1">
    <citation type="submission" date="2020-04" db="EMBL/GenBank/DDBJ databases">
        <authorList>
            <person name="Neveu A P."/>
        </authorList>
    </citation>
    <scope>NUCLEOTIDE SEQUENCE</scope>
    <source>
        <tissue evidence="7">Whole embryo</tissue>
    </source>
</reference>
<dbReference type="InterPro" id="IPR042235">
    <property type="entry name" value="ZP-C_dom"/>
</dbReference>
<dbReference type="InterPro" id="IPR001507">
    <property type="entry name" value="ZP_dom"/>
</dbReference>
<evidence type="ECO:0000256" key="4">
    <source>
        <dbReference type="SAM" id="Phobius"/>
    </source>
</evidence>
<feature type="region of interest" description="Disordered" evidence="3">
    <location>
        <begin position="380"/>
        <end position="405"/>
    </location>
</feature>
<dbReference type="PANTHER" id="PTHR14002:SF54">
    <property type="entry name" value="ZONA PELLUCIDA SPERM-BINDING PROTEIN 2"/>
    <property type="match status" value="1"/>
</dbReference>
<dbReference type="Gene3D" id="2.60.40.4100">
    <property type="entry name" value="Zona pellucida, ZP-C domain"/>
    <property type="match status" value="1"/>
</dbReference>
<evidence type="ECO:0000256" key="3">
    <source>
        <dbReference type="SAM" id="MobiDB-lite"/>
    </source>
</evidence>
<dbReference type="InterPro" id="IPR055355">
    <property type="entry name" value="ZP-C"/>
</dbReference>